<proteinExistence type="predicted"/>
<dbReference type="Proteomes" id="UP000042997">
    <property type="component" value="Unassembled WGS sequence"/>
</dbReference>
<dbReference type="AlphaFoldDB" id="A0A098BTW7"/>
<accession>A0A098BTW7</accession>
<dbReference type="EMBL" id="CCSD01000109">
    <property type="protein sequence ID" value="CDZ92138.1"/>
    <property type="molecule type" value="Genomic_DNA"/>
</dbReference>
<organism evidence="2 3">
    <name type="scientific">Rhodococcus ruber</name>
    <dbReference type="NCBI Taxonomy" id="1830"/>
    <lineage>
        <taxon>Bacteria</taxon>
        <taxon>Bacillati</taxon>
        <taxon>Actinomycetota</taxon>
        <taxon>Actinomycetes</taxon>
        <taxon>Mycobacteriales</taxon>
        <taxon>Nocardiaceae</taxon>
        <taxon>Rhodococcus</taxon>
    </lineage>
</organism>
<name>A0A098BTW7_9NOCA</name>
<evidence type="ECO:0000256" key="1">
    <source>
        <dbReference type="SAM" id="MobiDB-lite"/>
    </source>
</evidence>
<reference evidence="2 3" key="1">
    <citation type="journal article" date="2014" name="Genome Announc.">
        <title>Draft Genome Sequence of Propane- and Butane-Oxidizing Actinobacterium Rhodococcus ruber IEGM 231.</title>
        <authorList>
            <person name="Ivshina I.B."/>
            <person name="Kuyukina M.S."/>
            <person name="Krivoruchko A.V."/>
            <person name="Barbe V."/>
            <person name="Fischer C."/>
        </authorList>
    </citation>
    <scope>NUCLEOTIDE SEQUENCE [LARGE SCALE GENOMIC DNA]</scope>
</reference>
<protein>
    <submittedName>
        <fullName evidence="2">Uncharacterized protein</fullName>
    </submittedName>
</protein>
<dbReference type="RefSeq" id="WP_248957470.1">
    <property type="nucleotide sequence ID" value="NZ_CP075340.1"/>
</dbReference>
<evidence type="ECO:0000313" key="3">
    <source>
        <dbReference type="Proteomes" id="UP000042997"/>
    </source>
</evidence>
<gene>
    <name evidence="2" type="ORF">RHRU231_930017</name>
</gene>
<sequence length="103" mass="11537">MSQQYSQRTVPAPSRPVRRAPINPDELSNLPTRQGRDGAVQFFHEIGVQGITDTRIRNATEKGELRRFKIAGQNWYSDRDLWDFLQSLAIGGRGAQARKGGVA</sequence>
<evidence type="ECO:0000313" key="2">
    <source>
        <dbReference type="EMBL" id="CDZ92138.1"/>
    </source>
</evidence>
<feature type="region of interest" description="Disordered" evidence="1">
    <location>
        <begin position="1"/>
        <end position="34"/>
    </location>
</feature>